<organism evidence="1 2">
    <name type="scientific">Cryobacterium luteum</name>
    <dbReference type="NCBI Taxonomy" id="1424661"/>
    <lineage>
        <taxon>Bacteria</taxon>
        <taxon>Bacillati</taxon>
        <taxon>Actinomycetota</taxon>
        <taxon>Actinomycetes</taxon>
        <taxon>Micrococcales</taxon>
        <taxon>Microbacteriaceae</taxon>
        <taxon>Cryobacterium</taxon>
    </lineage>
</organism>
<keyword evidence="2" id="KW-1185">Reference proteome</keyword>
<reference evidence="1 2" key="1">
    <citation type="submission" date="2019-03" db="EMBL/GenBank/DDBJ databases">
        <title>Genomics of glacier-inhabiting Cryobacterium strains.</title>
        <authorList>
            <person name="Liu Q."/>
            <person name="Xin Y.-H."/>
        </authorList>
    </citation>
    <scope>NUCLEOTIDE SEQUENCE [LARGE SCALE GENOMIC DNA]</scope>
    <source>
        <strain evidence="1 2">Hh15</strain>
    </source>
</reference>
<dbReference type="OrthoDB" id="5094704at2"/>
<dbReference type="RefSeq" id="WP_134450380.1">
    <property type="nucleotide sequence ID" value="NZ_FOCN01000002.1"/>
</dbReference>
<evidence type="ECO:0000313" key="1">
    <source>
        <dbReference type="EMBL" id="TFB89186.1"/>
    </source>
</evidence>
<gene>
    <name evidence="1" type="ORF">E3O10_09900</name>
</gene>
<name>A0A1H8BZ15_9MICO</name>
<proteinExistence type="predicted"/>
<dbReference type="STRING" id="1424661.SAMN05216281_102172"/>
<dbReference type="Proteomes" id="UP000297654">
    <property type="component" value="Unassembled WGS sequence"/>
</dbReference>
<accession>A0A1H8BZ15</accession>
<evidence type="ECO:0000313" key="2">
    <source>
        <dbReference type="Proteomes" id="UP000297654"/>
    </source>
</evidence>
<sequence>MPLNQRQLGHPGTERGSALMAVIGVMGVLIVITLTLTTATLYSLDFTRSTRASVQSVAAAESGVSAAQLSLTTGTCRPAFSRSSPQFTAAVSYSVSGTGDAWVAGCPPVGVPAVRLRVESTGSSLTGPASDEATVEAIFDYESAVPPGVQPSGAAMYLHGGVVFMNNANLLVAESGRAAIQVKNGNVSCSNNTVIEGDVVVAAGNLNISGCSIEGNAWASGAATLGAVTGNLTAASVNLTAAQRASRIGGVYTRNTVGTPIPTVPAWVDLNYVPSDWVDANGLPYRVAPIGLGCTIDTSLLAAAVAVNGGKPIIINALALCPLGVTAVGTVKLPGDVVIFANKFTFVNNVQFQSSTTARHKLWFITPDLVADQLPTCGVLQGDFWMKNSFTIAPTLDAMTYTPCRFNAMNNFEWRGQLYANGANDFKNNTRFESAPLGLPGIDLETGTVTGGGSAGAVARLGNMTSMRDLNDG</sequence>
<dbReference type="AlphaFoldDB" id="A0A1H8BZ15"/>
<comment type="caution">
    <text evidence="1">The sequence shown here is derived from an EMBL/GenBank/DDBJ whole genome shotgun (WGS) entry which is preliminary data.</text>
</comment>
<dbReference type="EMBL" id="SOFF01000030">
    <property type="protein sequence ID" value="TFB89186.1"/>
    <property type="molecule type" value="Genomic_DNA"/>
</dbReference>
<protein>
    <submittedName>
        <fullName evidence="1">Uncharacterized protein</fullName>
    </submittedName>
</protein>